<dbReference type="GO" id="GO:0009236">
    <property type="term" value="P:cobalamin biosynthetic process"/>
    <property type="evidence" value="ECO:0007669"/>
    <property type="project" value="UniProtKB-KW"/>
</dbReference>
<keyword evidence="8" id="KW-1185">Reference proteome</keyword>
<dbReference type="NCBIfam" id="TIGR02434">
    <property type="entry name" value="CobF"/>
    <property type="match status" value="1"/>
</dbReference>
<dbReference type="RefSeq" id="WP_130418250.1">
    <property type="nucleotide sequence ID" value="NZ_SHKW01000001.1"/>
</dbReference>
<evidence type="ECO:0000313" key="8">
    <source>
        <dbReference type="Proteomes" id="UP000292958"/>
    </source>
</evidence>
<name>A0A4Q7YRK8_9BACT</name>
<dbReference type="Proteomes" id="UP000292958">
    <property type="component" value="Unassembled WGS sequence"/>
</dbReference>
<dbReference type="AlphaFoldDB" id="A0A4Q7YRK8"/>
<dbReference type="InterPro" id="IPR035996">
    <property type="entry name" value="4pyrrol_Methylase_sf"/>
</dbReference>
<feature type="domain" description="Tetrapyrrole methylase" evidence="6">
    <location>
        <begin position="3"/>
        <end position="224"/>
    </location>
</feature>
<proteinExistence type="predicted"/>
<dbReference type="SUPFAM" id="SSF53790">
    <property type="entry name" value="Tetrapyrrole methylase"/>
    <property type="match status" value="1"/>
</dbReference>
<keyword evidence="3" id="KW-0489">Methyltransferase</keyword>
<dbReference type="Gene3D" id="3.40.1010.10">
    <property type="entry name" value="Cobalt-precorrin-4 Transmethylase, Domain 1"/>
    <property type="match status" value="1"/>
</dbReference>
<dbReference type="PANTHER" id="PTHR43467">
    <property type="entry name" value="COBALT-PRECORRIN-2 C(20)-METHYLTRANSFERASE"/>
    <property type="match status" value="1"/>
</dbReference>
<accession>A0A4Q7YRK8</accession>
<dbReference type="EMBL" id="SHKW01000001">
    <property type="protein sequence ID" value="RZU40140.1"/>
    <property type="molecule type" value="Genomic_DNA"/>
</dbReference>
<evidence type="ECO:0000256" key="4">
    <source>
        <dbReference type="ARBA" id="ARBA00022679"/>
    </source>
</evidence>
<evidence type="ECO:0000256" key="2">
    <source>
        <dbReference type="ARBA" id="ARBA00022573"/>
    </source>
</evidence>
<dbReference type="GO" id="GO:0043819">
    <property type="term" value="F:precorrin-6A synthase (deacetylating) activity"/>
    <property type="evidence" value="ECO:0007669"/>
    <property type="project" value="InterPro"/>
</dbReference>
<gene>
    <name evidence="7" type="ORF">BDD14_1573</name>
</gene>
<organism evidence="7 8">
    <name type="scientific">Edaphobacter modestus</name>
    <dbReference type="NCBI Taxonomy" id="388466"/>
    <lineage>
        <taxon>Bacteria</taxon>
        <taxon>Pseudomonadati</taxon>
        <taxon>Acidobacteriota</taxon>
        <taxon>Terriglobia</taxon>
        <taxon>Terriglobales</taxon>
        <taxon>Acidobacteriaceae</taxon>
        <taxon>Edaphobacter</taxon>
    </lineage>
</organism>
<comment type="caution">
    <text evidence="7">The sequence shown here is derived from an EMBL/GenBank/DDBJ whole genome shotgun (WGS) entry which is preliminary data.</text>
</comment>
<protein>
    <submittedName>
        <fullName evidence="7">Precorrin-6A synthase (Deacetylating)</fullName>
    </submittedName>
</protein>
<evidence type="ECO:0000256" key="5">
    <source>
        <dbReference type="ARBA" id="ARBA00022691"/>
    </source>
</evidence>
<evidence type="ECO:0000313" key="7">
    <source>
        <dbReference type="EMBL" id="RZU40140.1"/>
    </source>
</evidence>
<evidence type="ECO:0000256" key="1">
    <source>
        <dbReference type="ARBA" id="ARBA00004953"/>
    </source>
</evidence>
<comment type="pathway">
    <text evidence="1">Cofactor biosynthesis; adenosylcobalamin biosynthesis.</text>
</comment>
<dbReference type="GO" id="GO:0032259">
    <property type="term" value="P:methylation"/>
    <property type="evidence" value="ECO:0007669"/>
    <property type="project" value="UniProtKB-KW"/>
</dbReference>
<evidence type="ECO:0000259" key="6">
    <source>
        <dbReference type="Pfam" id="PF00590"/>
    </source>
</evidence>
<keyword evidence="4" id="KW-0808">Transferase</keyword>
<dbReference type="InterPro" id="IPR014776">
    <property type="entry name" value="4pyrrole_Mease_sub2"/>
</dbReference>
<dbReference type="PANTHER" id="PTHR43467:SF1">
    <property type="entry name" value="PRECORRIN-6A SYNTHASE [DEACETYLATING]"/>
    <property type="match status" value="1"/>
</dbReference>
<keyword evidence="5" id="KW-0949">S-adenosyl-L-methionine</keyword>
<sequence>MRKLYLIGIGAGNPEYITVQAIKALNVVDVFFFMDKGEAKQDLVTLRKEICERYVENRSYRVVEVDDPVRDPTISDYTTRVELWHRQRALVYEEMVAKELEEDQCGAFLVWGDPSLYDSTLRIIEHITARGRLCFEFEVIPGITSIQALAARHKITLNGIGESIVITTGRQLSAGLSGAAARTIVMLDGQCSFNNVLDEELDIFWGAYLGMGEEILLSGKLSEIASRIEEVRHERRQRNGWIMDTYLLSKPSEAG</sequence>
<keyword evidence="2" id="KW-0169">Cobalamin biosynthesis</keyword>
<dbReference type="OrthoDB" id="9804789at2"/>
<reference evidence="7 8" key="1">
    <citation type="submission" date="2019-02" db="EMBL/GenBank/DDBJ databases">
        <title>Genomic Encyclopedia of Archaeal and Bacterial Type Strains, Phase II (KMG-II): from individual species to whole genera.</title>
        <authorList>
            <person name="Goeker M."/>
        </authorList>
    </citation>
    <scope>NUCLEOTIDE SEQUENCE [LARGE SCALE GENOMIC DNA]</scope>
    <source>
        <strain evidence="7 8">DSM 18101</strain>
    </source>
</reference>
<dbReference type="PIRSF" id="PIRSF036525">
    <property type="entry name" value="CobF"/>
    <property type="match status" value="1"/>
</dbReference>
<dbReference type="InterPro" id="IPR000878">
    <property type="entry name" value="4pyrrol_Mease"/>
</dbReference>
<dbReference type="Pfam" id="PF00590">
    <property type="entry name" value="TP_methylase"/>
    <property type="match status" value="1"/>
</dbReference>
<dbReference type="CDD" id="cd11643">
    <property type="entry name" value="Precorrin-6A-synthase"/>
    <property type="match status" value="1"/>
</dbReference>
<dbReference type="Gene3D" id="3.30.950.10">
    <property type="entry name" value="Methyltransferase, Cobalt-precorrin-4 Transmethylase, Domain 2"/>
    <property type="match status" value="1"/>
</dbReference>
<evidence type="ECO:0000256" key="3">
    <source>
        <dbReference type="ARBA" id="ARBA00022603"/>
    </source>
</evidence>
<dbReference type="InterPro" id="IPR012797">
    <property type="entry name" value="CobF"/>
</dbReference>
<dbReference type="InterPro" id="IPR014777">
    <property type="entry name" value="4pyrrole_Mease_sub1"/>
</dbReference>